<sequence>MENEKDNKNPQTAVNKDYNPNKPEEITRPQYNSTSEKRDSGNLPSIENLDHQNNDQHPPAPTENADRGPEKGINDESLFGKNTDTDLGAGKRDKDEDEDEKIIRT</sequence>
<reference evidence="2 3" key="1">
    <citation type="journal article" date="1992" name="Int. J. Syst. Bacteriol.">
        <title>Sphingobacterium antarcticus sp. nov. a Psychrotrophic Bacterium from the Soils of Schirmacher Oasis, Antarctica.</title>
        <authorList>
            <person name="Shivaji S."/>
            <person name="Ray M.K."/>
            <person name="Rao N.S."/>
            <person name="Saiserr L."/>
            <person name="Jagannadham M.V."/>
            <person name="Kumar G.S."/>
            <person name="Reddy G."/>
            <person name="Bhargava P.M."/>
        </authorList>
    </citation>
    <scope>NUCLEOTIDE SEQUENCE [LARGE SCALE GENOMIC DNA]</scope>
    <source>
        <strain evidence="2 3">4BY</strain>
    </source>
</reference>
<feature type="compositionally biased region" description="Acidic residues" evidence="1">
    <location>
        <begin position="95"/>
        <end position="105"/>
    </location>
</feature>
<organism evidence="2 3">
    <name type="scientific">Pedobacter antarcticus 4BY</name>
    <dbReference type="NCBI Taxonomy" id="1358423"/>
    <lineage>
        <taxon>Bacteria</taxon>
        <taxon>Pseudomonadati</taxon>
        <taxon>Bacteroidota</taxon>
        <taxon>Sphingobacteriia</taxon>
        <taxon>Sphingobacteriales</taxon>
        <taxon>Sphingobacteriaceae</taxon>
        <taxon>Pedobacter</taxon>
    </lineage>
</organism>
<feature type="region of interest" description="Disordered" evidence="1">
    <location>
        <begin position="1"/>
        <end position="105"/>
    </location>
</feature>
<gene>
    <name evidence="2" type="ORF">N180_02610</name>
</gene>
<evidence type="ECO:0000256" key="1">
    <source>
        <dbReference type="SAM" id="MobiDB-lite"/>
    </source>
</evidence>
<accession>A0A081PKD6</accession>
<dbReference type="RefSeq" id="WP_037438255.1">
    <property type="nucleotide sequence ID" value="NZ_JNFF01000019.1"/>
</dbReference>
<feature type="compositionally biased region" description="Basic and acidic residues" evidence="1">
    <location>
        <begin position="64"/>
        <end position="74"/>
    </location>
</feature>
<name>A0A081PKD6_9SPHI</name>
<evidence type="ECO:0000313" key="2">
    <source>
        <dbReference type="EMBL" id="KEQ31159.1"/>
    </source>
</evidence>
<proteinExistence type="predicted"/>
<comment type="caution">
    <text evidence="2">The sequence shown here is derived from an EMBL/GenBank/DDBJ whole genome shotgun (WGS) entry which is preliminary data.</text>
</comment>
<evidence type="ECO:0000313" key="3">
    <source>
        <dbReference type="Proteomes" id="UP000028007"/>
    </source>
</evidence>
<dbReference type="AlphaFoldDB" id="A0A081PKD6"/>
<protein>
    <submittedName>
        <fullName evidence="2">Uncharacterized protein</fullName>
    </submittedName>
</protein>
<dbReference type="EMBL" id="JNFF01000019">
    <property type="protein sequence ID" value="KEQ31159.1"/>
    <property type="molecule type" value="Genomic_DNA"/>
</dbReference>
<dbReference type="OrthoDB" id="769245at2"/>
<dbReference type="Proteomes" id="UP000028007">
    <property type="component" value="Unassembled WGS sequence"/>
</dbReference>
<keyword evidence="3" id="KW-1185">Reference proteome</keyword>